<sequence>MEDLLKLLDLPDNEFLPEVVRHIGIKHWKPGEPLRESLADLAFRLRDEAKAHNYNRWIDATKEMWKVAHKYLTYEQFWTAYAQPKHWIVAALIARRLARKE</sequence>
<dbReference type="EMBL" id="BARS01050324">
    <property type="protein sequence ID" value="GAG47404.1"/>
    <property type="molecule type" value="Genomic_DNA"/>
</dbReference>
<proteinExistence type="predicted"/>
<gene>
    <name evidence="1" type="ORF">S01H1_75153</name>
</gene>
<comment type="caution">
    <text evidence="1">The sequence shown here is derived from an EMBL/GenBank/DDBJ whole genome shotgun (WGS) entry which is preliminary data.</text>
</comment>
<name>X0XVQ4_9ZZZZ</name>
<organism evidence="1">
    <name type="scientific">marine sediment metagenome</name>
    <dbReference type="NCBI Taxonomy" id="412755"/>
    <lineage>
        <taxon>unclassified sequences</taxon>
        <taxon>metagenomes</taxon>
        <taxon>ecological metagenomes</taxon>
    </lineage>
</organism>
<accession>X0XVQ4</accession>
<dbReference type="AlphaFoldDB" id="X0XVQ4"/>
<protein>
    <submittedName>
        <fullName evidence="1">Uncharacterized protein</fullName>
    </submittedName>
</protein>
<evidence type="ECO:0000313" key="1">
    <source>
        <dbReference type="EMBL" id="GAG47404.1"/>
    </source>
</evidence>
<reference evidence="1" key="1">
    <citation type="journal article" date="2014" name="Front. Microbiol.">
        <title>High frequency of phylogenetically diverse reductive dehalogenase-homologous genes in deep subseafloor sedimentary metagenomes.</title>
        <authorList>
            <person name="Kawai M."/>
            <person name="Futagami T."/>
            <person name="Toyoda A."/>
            <person name="Takaki Y."/>
            <person name="Nishi S."/>
            <person name="Hori S."/>
            <person name="Arai W."/>
            <person name="Tsubouchi T."/>
            <person name="Morono Y."/>
            <person name="Uchiyama I."/>
            <person name="Ito T."/>
            <person name="Fujiyama A."/>
            <person name="Inagaki F."/>
            <person name="Takami H."/>
        </authorList>
    </citation>
    <scope>NUCLEOTIDE SEQUENCE</scope>
    <source>
        <strain evidence="1">Expedition CK06-06</strain>
    </source>
</reference>